<dbReference type="AlphaFoldDB" id="A0A1X2J1N8"/>
<proteinExistence type="predicted"/>
<protein>
    <submittedName>
        <fullName evidence="2">Uncharacterized protein</fullName>
    </submittedName>
</protein>
<name>A0A1X2J1N8_9FUNG</name>
<evidence type="ECO:0000256" key="1">
    <source>
        <dbReference type="SAM" id="Phobius"/>
    </source>
</evidence>
<keyword evidence="1" id="KW-0812">Transmembrane</keyword>
<comment type="caution">
    <text evidence="2">The sequence shown here is derived from an EMBL/GenBank/DDBJ whole genome shotgun (WGS) entry which is preliminary data.</text>
</comment>
<evidence type="ECO:0000313" key="2">
    <source>
        <dbReference type="EMBL" id="ORZ25732.1"/>
    </source>
</evidence>
<sequence>MGLKRECLMTLRRNSARLGSITMGNGLVLPISLVDFSKWLVGKLVSCFVPTTNYEILTILFLFFYFRVLVIERQWYL</sequence>
<dbReference type="EMBL" id="MCGE01000001">
    <property type="protein sequence ID" value="ORZ25732.1"/>
    <property type="molecule type" value="Genomic_DNA"/>
</dbReference>
<evidence type="ECO:0000313" key="3">
    <source>
        <dbReference type="Proteomes" id="UP000193560"/>
    </source>
</evidence>
<keyword evidence="3" id="KW-1185">Reference proteome</keyword>
<accession>A0A1X2J1N8</accession>
<keyword evidence="1" id="KW-1133">Transmembrane helix</keyword>
<organism evidence="2 3">
    <name type="scientific">Absidia repens</name>
    <dbReference type="NCBI Taxonomy" id="90262"/>
    <lineage>
        <taxon>Eukaryota</taxon>
        <taxon>Fungi</taxon>
        <taxon>Fungi incertae sedis</taxon>
        <taxon>Mucoromycota</taxon>
        <taxon>Mucoromycotina</taxon>
        <taxon>Mucoromycetes</taxon>
        <taxon>Mucorales</taxon>
        <taxon>Cunninghamellaceae</taxon>
        <taxon>Absidia</taxon>
    </lineage>
</organism>
<gene>
    <name evidence="2" type="ORF">BCR42DRAFT_13810</name>
</gene>
<keyword evidence="1" id="KW-0472">Membrane</keyword>
<reference evidence="2 3" key="1">
    <citation type="submission" date="2016-07" db="EMBL/GenBank/DDBJ databases">
        <title>Pervasive Adenine N6-methylation of Active Genes in Fungi.</title>
        <authorList>
            <consortium name="DOE Joint Genome Institute"/>
            <person name="Mondo S.J."/>
            <person name="Dannebaum R.O."/>
            <person name="Kuo R.C."/>
            <person name="Labutti K."/>
            <person name="Haridas S."/>
            <person name="Kuo A."/>
            <person name="Salamov A."/>
            <person name="Ahrendt S.R."/>
            <person name="Lipzen A."/>
            <person name="Sullivan W."/>
            <person name="Andreopoulos W.B."/>
            <person name="Clum A."/>
            <person name="Lindquist E."/>
            <person name="Daum C."/>
            <person name="Ramamoorthy G.K."/>
            <person name="Gryganskyi A."/>
            <person name="Culley D."/>
            <person name="Magnuson J.K."/>
            <person name="James T.Y."/>
            <person name="O'Malley M.A."/>
            <person name="Stajich J.E."/>
            <person name="Spatafora J.W."/>
            <person name="Visel A."/>
            <person name="Grigoriev I.V."/>
        </authorList>
    </citation>
    <scope>NUCLEOTIDE SEQUENCE [LARGE SCALE GENOMIC DNA]</scope>
    <source>
        <strain evidence="2 3">NRRL 1336</strain>
    </source>
</reference>
<dbReference type="Proteomes" id="UP000193560">
    <property type="component" value="Unassembled WGS sequence"/>
</dbReference>
<feature type="transmembrane region" description="Helical" evidence="1">
    <location>
        <begin position="21"/>
        <end position="41"/>
    </location>
</feature>
<feature type="transmembrane region" description="Helical" evidence="1">
    <location>
        <begin position="53"/>
        <end position="71"/>
    </location>
</feature>